<evidence type="ECO:0000313" key="2">
    <source>
        <dbReference type="Proteomes" id="UP000541444"/>
    </source>
</evidence>
<dbReference type="EMBL" id="JACGCM010000715">
    <property type="protein sequence ID" value="KAF6167947.1"/>
    <property type="molecule type" value="Genomic_DNA"/>
</dbReference>
<reference evidence="1 2" key="1">
    <citation type="journal article" date="2020" name="IScience">
        <title>Genome Sequencing of the Endangered Kingdonia uniflora (Circaeasteraceae, Ranunculales) Reveals Potential Mechanisms of Evolutionary Specialization.</title>
        <authorList>
            <person name="Sun Y."/>
            <person name="Deng T."/>
            <person name="Zhang A."/>
            <person name="Moore M.J."/>
            <person name="Landis J.B."/>
            <person name="Lin N."/>
            <person name="Zhang H."/>
            <person name="Zhang X."/>
            <person name="Huang J."/>
            <person name="Zhang X."/>
            <person name="Sun H."/>
            <person name="Wang H."/>
        </authorList>
    </citation>
    <scope>NUCLEOTIDE SEQUENCE [LARGE SCALE GENOMIC DNA]</scope>
    <source>
        <strain evidence="1">TB1705</strain>
        <tissue evidence="1">Leaf</tissue>
    </source>
</reference>
<keyword evidence="2" id="KW-1185">Reference proteome</keyword>
<sequence length="68" mass="7691">MSSFKKYQPTGSVSRCSCGRPFTYGAKEGSTPSLMRHKKDGFDDAFSFAKFPSHFQLCDYPAKQEKKN</sequence>
<dbReference type="Proteomes" id="UP000541444">
    <property type="component" value="Unassembled WGS sequence"/>
</dbReference>
<dbReference type="AlphaFoldDB" id="A0A7J7NL65"/>
<comment type="caution">
    <text evidence="1">The sequence shown here is derived from an EMBL/GenBank/DDBJ whole genome shotgun (WGS) entry which is preliminary data.</text>
</comment>
<protein>
    <submittedName>
        <fullName evidence="1">Uncharacterized protein</fullName>
    </submittedName>
</protein>
<accession>A0A7J7NL65</accession>
<gene>
    <name evidence="1" type="ORF">GIB67_027725</name>
</gene>
<proteinExistence type="predicted"/>
<evidence type="ECO:0000313" key="1">
    <source>
        <dbReference type="EMBL" id="KAF6167947.1"/>
    </source>
</evidence>
<name>A0A7J7NL65_9MAGN</name>
<organism evidence="1 2">
    <name type="scientific">Kingdonia uniflora</name>
    <dbReference type="NCBI Taxonomy" id="39325"/>
    <lineage>
        <taxon>Eukaryota</taxon>
        <taxon>Viridiplantae</taxon>
        <taxon>Streptophyta</taxon>
        <taxon>Embryophyta</taxon>
        <taxon>Tracheophyta</taxon>
        <taxon>Spermatophyta</taxon>
        <taxon>Magnoliopsida</taxon>
        <taxon>Ranunculales</taxon>
        <taxon>Circaeasteraceae</taxon>
        <taxon>Kingdonia</taxon>
    </lineage>
</organism>